<dbReference type="NCBIfam" id="TIGR03992">
    <property type="entry name" value="Arch_glmU"/>
    <property type="match status" value="1"/>
</dbReference>
<comment type="pathway">
    <text evidence="1">Nucleotide-sugar biosynthesis; UDP-N-acetyl-alpha-D-glucosamine biosynthesis; N-acetyl-alpha-D-glucosamine 1-phosphate from alpha-D-glucosamine 6-phosphate (route II): step 2/2.</text>
</comment>
<evidence type="ECO:0000256" key="9">
    <source>
        <dbReference type="ARBA" id="ARBA00048247"/>
    </source>
</evidence>
<comment type="similarity">
    <text evidence="3">In the C-terminal section; belongs to the transferase hexapeptide repeat family.</text>
</comment>
<evidence type="ECO:0000256" key="6">
    <source>
        <dbReference type="ARBA" id="ARBA00022695"/>
    </source>
</evidence>
<comment type="catalytic activity">
    <reaction evidence="9">
        <text>alpha-D-glucosamine 1-phosphate + acetyl-CoA = N-acetyl-alpha-D-glucosamine 1-phosphate + CoA + H(+)</text>
        <dbReference type="Rhea" id="RHEA:13725"/>
        <dbReference type="ChEBI" id="CHEBI:15378"/>
        <dbReference type="ChEBI" id="CHEBI:57287"/>
        <dbReference type="ChEBI" id="CHEBI:57288"/>
        <dbReference type="ChEBI" id="CHEBI:57776"/>
        <dbReference type="ChEBI" id="CHEBI:58516"/>
        <dbReference type="EC" id="2.3.1.157"/>
    </reaction>
</comment>
<dbReference type="InterPro" id="IPR029044">
    <property type="entry name" value="Nucleotide-diphossugar_trans"/>
</dbReference>
<feature type="domain" description="Mannose-1-phosphate guanyltransferase C-terminal" evidence="12">
    <location>
        <begin position="276"/>
        <end position="348"/>
    </location>
</feature>
<dbReference type="SUPFAM" id="SSF51161">
    <property type="entry name" value="Trimeric LpxA-like enzymes"/>
    <property type="match status" value="1"/>
</dbReference>
<dbReference type="GO" id="GO:0006048">
    <property type="term" value="P:UDP-N-acetylglucosamine biosynthetic process"/>
    <property type="evidence" value="ECO:0007669"/>
    <property type="project" value="UniProtKB-UniPathway"/>
</dbReference>
<keyword evidence="8" id="KW-0012">Acyltransferase</keyword>
<keyword evidence="6" id="KW-0548">Nucleotidyltransferase</keyword>
<gene>
    <name evidence="13" type="ORF">LCGC14_1171770</name>
</gene>
<dbReference type="GO" id="GO:0003977">
    <property type="term" value="F:UDP-N-acetylglucosamine diphosphorylase activity"/>
    <property type="evidence" value="ECO:0007669"/>
    <property type="project" value="UniProtKB-EC"/>
</dbReference>
<evidence type="ECO:0000256" key="3">
    <source>
        <dbReference type="ARBA" id="ARBA00007707"/>
    </source>
</evidence>
<dbReference type="Gene3D" id="3.90.550.10">
    <property type="entry name" value="Spore Coat Polysaccharide Biosynthesis Protein SpsA, Chain A"/>
    <property type="match status" value="1"/>
</dbReference>
<evidence type="ECO:0000256" key="5">
    <source>
        <dbReference type="ARBA" id="ARBA00022679"/>
    </source>
</evidence>
<dbReference type="InterPro" id="IPR023915">
    <property type="entry name" value="Bifunctiontional_GlmU_arc-type"/>
</dbReference>
<evidence type="ECO:0000256" key="7">
    <source>
        <dbReference type="ARBA" id="ARBA00023268"/>
    </source>
</evidence>
<comment type="pathway">
    <text evidence="2">Nucleotide-sugar biosynthesis; UDP-N-acetyl-alpha-D-glucosamine biosynthesis; UDP-N-acetyl-alpha-D-glucosamine from N-acetyl-alpha-D-glucosamine 1-phosphate: step 1/1.</text>
</comment>
<dbReference type="SUPFAM" id="SSF53448">
    <property type="entry name" value="Nucleotide-diphospho-sugar transferases"/>
    <property type="match status" value="1"/>
</dbReference>
<dbReference type="CDD" id="cd04181">
    <property type="entry name" value="NTP_transferase"/>
    <property type="match status" value="1"/>
</dbReference>
<dbReference type="Pfam" id="PF25087">
    <property type="entry name" value="GMPPB_C"/>
    <property type="match status" value="1"/>
</dbReference>
<dbReference type="CDD" id="cd05636">
    <property type="entry name" value="LbH_G1P_TT_C_like"/>
    <property type="match status" value="1"/>
</dbReference>
<accession>A0A0F9MCJ7</accession>
<evidence type="ECO:0000256" key="4">
    <source>
        <dbReference type="ARBA" id="ARBA00007947"/>
    </source>
</evidence>
<keyword evidence="5" id="KW-0808">Transferase</keyword>
<organism evidence="13">
    <name type="scientific">marine sediment metagenome</name>
    <dbReference type="NCBI Taxonomy" id="412755"/>
    <lineage>
        <taxon>unclassified sequences</taxon>
        <taxon>metagenomes</taxon>
        <taxon>ecological metagenomes</taxon>
    </lineage>
</organism>
<comment type="caution">
    <text evidence="13">The sequence shown here is derived from an EMBL/GenBank/DDBJ whole genome shotgun (WGS) entry which is preliminary data.</text>
</comment>
<evidence type="ECO:0000259" key="11">
    <source>
        <dbReference type="Pfam" id="PF00483"/>
    </source>
</evidence>
<dbReference type="InterPro" id="IPR050065">
    <property type="entry name" value="GlmU-like"/>
</dbReference>
<dbReference type="InterPro" id="IPR005835">
    <property type="entry name" value="NTP_transferase_dom"/>
</dbReference>
<dbReference type="GO" id="GO:0019134">
    <property type="term" value="F:glucosamine-1-phosphate N-acetyltransferase activity"/>
    <property type="evidence" value="ECO:0007669"/>
    <property type="project" value="UniProtKB-EC"/>
</dbReference>
<evidence type="ECO:0000313" key="13">
    <source>
        <dbReference type="EMBL" id="KKM97066.1"/>
    </source>
</evidence>
<dbReference type="Gene3D" id="2.160.10.10">
    <property type="entry name" value="Hexapeptide repeat proteins"/>
    <property type="match status" value="1"/>
</dbReference>
<comment type="catalytic activity">
    <reaction evidence="10">
        <text>N-acetyl-alpha-D-glucosamine 1-phosphate + UTP + H(+) = UDP-N-acetyl-alpha-D-glucosamine + diphosphate</text>
        <dbReference type="Rhea" id="RHEA:13509"/>
        <dbReference type="ChEBI" id="CHEBI:15378"/>
        <dbReference type="ChEBI" id="CHEBI:33019"/>
        <dbReference type="ChEBI" id="CHEBI:46398"/>
        <dbReference type="ChEBI" id="CHEBI:57705"/>
        <dbReference type="ChEBI" id="CHEBI:57776"/>
        <dbReference type="EC" id="2.7.7.23"/>
    </reaction>
</comment>
<keyword evidence="7" id="KW-0511">Multifunctional enzyme</keyword>
<dbReference type="Pfam" id="PF00483">
    <property type="entry name" value="NTP_transferase"/>
    <property type="match status" value="1"/>
</dbReference>
<name>A0A0F9MCJ7_9ZZZZ</name>
<dbReference type="InterPro" id="IPR011004">
    <property type="entry name" value="Trimer_LpxA-like_sf"/>
</dbReference>
<dbReference type="InterPro" id="IPR056729">
    <property type="entry name" value="GMPPB_C"/>
</dbReference>
<evidence type="ECO:0000256" key="8">
    <source>
        <dbReference type="ARBA" id="ARBA00023315"/>
    </source>
</evidence>
<evidence type="ECO:0000259" key="12">
    <source>
        <dbReference type="Pfam" id="PF25087"/>
    </source>
</evidence>
<sequence length="431" mass="48266">MKAVILVAGEGKRLLPITSSTPKPMIPLLGKPLLEHVIISLKEAGIDHFILIVGYKKEEVKNYFKKCASKLKIKIEFATQEEYLGTAHAASYAANFIENEPFLMMYGDIFVDPNTYKEILKTIFEKKIENLMALVEVKNPNEYGIITLDSFNHVEKITEKPSPELNLGNLVNAGIFFFDSLIFKAIEKTNKSIRGEFEFTDSMEILINDFDRQIEGFNMQDQYWNDVGLPWQLIEVNRFLLDRIKPTILGNVEENVKVSGSVHIGKNTNILSGSYIKGPCYIGENCLIGPNAFIRPYTSIENNCHIGMSEVKNSLIFSDSSIPHFNYVGDSIICENVNLGAGTKISNLRFDNKTIKMNINNSLIDSGRRKLGAIIGPNCQTGINVSIMCGKKIGENSIIGAHTIVEEDILPSTIYYTGNDGKRIKKANPFY</sequence>
<proteinExistence type="inferred from homology"/>
<dbReference type="AlphaFoldDB" id="A0A0F9MCJ7"/>
<evidence type="ECO:0000256" key="2">
    <source>
        <dbReference type="ARBA" id="ARBA00005208"/>
    </source>
</evidence>
<dbReference type="UniPathway" id="UPA00113">
    <property type="reaction ID" value="UER00532"/>
</dbReference>
<dbReference type="PANTHER" id="PTHR43584:SF8">
    <property type="entry name" value="N-ACETYLMURAMATE ALPHA-1-PHOSPHATE URIDYLYLTRANSFERASE"/>
    <property type="match status" value="1"/>
</dbReference>
<feature type="domain" description="Nucleotidyl transferase" evidence="11">
    <location>
        <begin position="2"/>
        <end position="242"/>
    </location>
</feature>
<evidence type="ECO:0000256" key="10">
    <source>
        <dbReference type="ARBA" id="ARBA00048493"/>
    </source>
</evidence>
<evidence type="ECO:0000256" key="1">
    <source>
        <dbReference type="ARBA" id="ARBA00005166"/>
    </source>
</evidence>
<dbReference type="EMBL" id="LAZR01005795">
    <property type="protein sequence ID" value="KKM97066.1"/>
    <property type="molecule type" value="Genomic_DNA"/>
</dbReference>
<protein>
    <submittedName>
        <fullName evidence="13">Uncharacterized protein</fullName>
    </submittedName>
</protein>
<reference evidence="13" key="1">
    <citation type="journal article" date="2015" name="Nature">
        <title>Complex archaea that bridge the gap between prokaryotes and eukaryotes.</title>
        <authorList>
            <person name="Spang A."/>
            <person name="Saw J.H."/>
            <person name="Jorgensen S.L."/>
            <person name="Zaremba-Niedzwiedzka K."/>
            <person name="Martijn J."/>
            <person name="Lind A.E."/>
            <person name="van Eijk R."/>
            <person name="Schleper C."/>
            <person name="Guy L."/>
            <person name="Ettema T.J."/>
        </authorList>
    </citation>
    <scope>NUCLEOTIDE SEQUENCE</scope>
</reference>
<comment type="similarity">
    <text evidence="4">In the N-terminal section; belongs to the N-acetylglucosamine-1-phosphate uridyltransferase family.</text>
</comment>
<dbReference type="PANTHER" id="PTHR43584">
    <property type="entry name" value="NUCLEOTIDYL TRANSFERASE"/>
    <property type="match status" value="1"/>
</dbReference>